<organism evidence="1 2">
    <name type="scientific">Suillus placidus</name>
    <dbReference type="NCBI Taxonomy" id="48579"/>
    <lineage>
        <taxon>Eukaryota</taxon>
        <taxon>Fungi</taxon>
        <taxon>Dikarya</taxon>
        <taxon>Basidiomycota</taxon>
        <taxon>Agaricomycotina</taxon>
        <taxon>Agaricomycetes</taxon>
        <taxon>Agaricomycetidae</taxon>
        <taxon>Boletales</taxon>
        <taxon>Suillineae</taxon>
        <taxon>Suillaceae</taxon>
        <taxon>Suillus</taxon>
    </lineage>
</organism>
<dbReference type="GO" id="GO:0003779">
    <property type="term" value="F:actin binding"/>
    <property type="evidence" value="ECO:0007669"/>
    <property type="project" value="InterPro"/>
</dbReference>
<sequence length="272" mass="30194">MTWQNILDELKKVALTVSNQGPASESILGVKHLTLQHSADHWEELHAPVHAIFGWGQEGGLLSSKSSQADFLLIHDFLNTFAHVEQDVGVLPVLAIGPLRSSSSQPCRASKIIVIPGIMTRNVNDISPLAIGSYVIMQRSQGRYLGQVVCMYKKNGGGKGTRHESVLLADSKDVPSLTNIGLRVFIQTHPEENENSFWHHSKSTGHLWTLASIKELVYNLGTSALNVSEGRYHAMKPWAFERWEAAGMVAVREILVSQFAVRSHKKQNRRFA</sequence>
<protein>
    <submittedName>
        <fullName evidence="1">Uncharacterized protein</fullName>
    </submittedName>
</protein>
<evidence type="ECO:0000313" key="2">
    <source>
        <dbReference type="Proteomes" id="UP000714275"/>
    </source>
</evidence>
<dbReference type="PROSITE" id="PS00414">
    <property type="entry name" value="PROFILIN"/>
    <property type="match status" value="1"/>
</dbReference>
<keyword evidence="2" id="KW-1185">Reference proteome</keyword>
<dbReference type="Proteomes" id="UP000714275">
    <property type="component" value="Unassembled WGS sequence"/>
</dbReference>
<proteinExistence type="predicted"/>
<evidence type="ECO:0000313" key="1">
    <source>
        <dbReference type="EMBL" id="KAG1773312.1"/>
    </source>
</evidence>
<gene>
    <name evidence="1" type="ORF">EV702DRAFT_1281083</name>
</gene>
<dbReference type="AlphaFoldDB" id="A0A9P6ZN56"/>
<name>A0A9P6ZN56_9AGAM</name>
<dbReference type="InterPro" id="IPR027310">
    <property type="entry name" value="Profilin_CS"/>
</dbReference>
<dbReference type="OrthoDB" id="2671544at2759"/>
<dbReference type="EMBL" id="JABBWD010000048">
    <property type="protein sequence ID" value="KAG1773312.1"/>
    <property type="molecule type" value="Genomic_DNA"/>
</dbReference>
<accession>A0A9P6ZN56</accession>
<comment type="caution">
    <text evidence="1">The sequence shown here is derived from an EMBL/GenBank/DDBJ whole genome shotgun (WGS) entry which is preliminary data.</text>
</comment>
<reference evidence="1" key="1">
    <citation type="journal article" date="2020" name="New Phytol.">
        <title>Comparative genomics reveals dynamic genome evolution in host specialist ectomycorrhizal fungi.</title>
        <authorList>
            <person name="Lofgren L.A."/>
            <person name="Nguyen N.H."/>
            <person name="Vilgalys R."/>
            <person name="Ruytinx J."/>
            <person name="Liao H.L."/>
            <person name="Branco S."/>
            <person name="Kuo A."/>
            <person name="LaButti K."/>
            <person name="Lipzen A."/>
            <person name="Andreopoulos W."/>
            <person name="Pangilinan J."/>
            <person name="Riley R."/>
            <person name="Hundley H."/>
            <person name="Na H."/>
            <person name="Barry K."/>
            <person name="Grigoriev I.V."/>
            <person name="Stajich J.E."/>
            <person name="Kennedy P.G."/>
        </authorList>
    </citation>
    <scope>NUCLEOTIDE SEQUENCE</scope>
    <source>
        <strain evidence="1">DOB743</strain>
    </source>
</reference>